<proteinExistence type="predicted"/>
<evidence type="ECO:0000313" key="3">
    <source>
        <dbReference type="Proteomes" id="UP001224890"/>
    </source>
</evidence>
<protein>
    <submittedName>
        <fullName evidence="2">Uncharacterized protein</fullName>
    </submittedName>
</protein>
<name>A0AAJ0AIS0_9PEZI</name>
<comment type="caution">
    <text evidence="2">The sequence shown here is derived from an EMBL/GenBank/DDBJ whole genome shotgun (WGS) entry which is preliminary data.</text>
</comment>
<accession>A0AAJ0AIS0</accession>
<keyword evidence="3" id="KW-1185">Reference proteome</keyword>
<evidence type="ECO:0000256" key="1">
    <source>
        <dbReference type="SAM" id="MobiDB-lite"/>
    </source>
</evidence>
<sequence length="51" mass="5523">MKTADADANPHGRVPGARPERAPPPCLFLDARILARPYLGGMGRAEWLPRG</sequence>
<feature type="compositionally biased region" description="Basic and acidic residues" evidence="1">
    <location>
        <begin position="1"/>
        <end position="10"/>
    </location>
</feature>
<dbReference type="Proteomes" id="UP001224890">
    <property type="component" value="Unassembled WGS sequence"/>
</dbReference>
<dbReference type="AlphaFoldDB" id="A0AAJ0AIS0"/>
<dbReference type="EMBL" id="JAHMHR010000028">
    <property type="protein sequence ID" value="KAK1673985.1"/>
    <property type="molecule type" value="Genomic_DNA"/>
</dbReference>
<feature type="region of interest" description="Disordered" evidence="1">
    <location>
        <begin position="1"/>
        <end position="23"/>
    </location>
</feature>
<evidence type="ECO:0000313" key="2">
    <source>
        <dbReference type="EMBL" id="KAK1673985.1"/>
    </source>
</evidence>
<reference evidence="2" key="1">
    <citation type="submission" date="2021-06" db="EMBL/GenBank/DDBJ databases">
        <title>Comparative genomics, transcriptomics and evolutionary studies reveal genomic signatures of adaptation to plant cell wall in hemibiotrophic fungi.</title>
        <authorList>
            <consortium name="DOE Joint Genome Institute"/>
            <person name="Baroncelli R."/>
            <person name="Diaz J.F."/>
            <person name="Benocci T."/>
            <person name="Peng M."/>
            <person name="Battaglia E."/>
            <person name="Haridas S."/>
            <person name="Andreopoulos W."/>
            <person name="Labutti K."/>
            <person name="Pangilinan J."/>
            <person name="Floch G.L."/>
            <person name="Makela M.R."/>
            <person name="Henrissat B."/>
            <person name="Grigoriev I.V."/>
            <person name="Crouch J.A."/>
            <person name="De Vries R.P."/>
            <person name="Sukno S.A."/>
            <person name="Thon M.R."/>
        </authorList>
    </citation>
    <scope>NUCLEOTIDE SEQUENCE</scope>
    <source>
        <strain evidence="2">CBS 193.32</strain>
    </source>
</reference>
<dbReference type="RefSeq" id="XP_060427988.1">
    <property type="nucleotide sequence ID" value="XM_060575247.1"/>
</dbReference>
<gene>
    <name evidence="2" type="ORF">BDP55DRAFT_668709</name>
</gene>
<organism evidence="2 3">
    <name type="scientific">Colletotrichum godetiae</name>
    <dbReference type="NCBI Taxonomy" id="1209918"/>
    <lineage>
        <taxon>Eukaryota</taxon>
        <taxon>Fungi</taxon>
        <taxon>Dikarya</taxon>
        <taxon>Ascomycota</taxon>
        <taxon>Pezizomycotina</taxon>
        <taxon>Sordariomycetes</taxon>
        <taxon>Hypocreomycetidae</taxon>
        <taxon>Glomerellales</taxon>
        <taxon>Glomerellaceae</taxon>
        <taxon>Colletotrichum</taxon>
        <taxon>Colletotrichum acutatum species complex</taxon>
    </lineage>
</organism>
<dbReference type="GeneID" id="85459773"/>